<dbReference type="GO" id="GO:0003824">
    <property type="term" value="F:catalytic activity"/>
    <property type="evidence" value="ECO:0007669"/>
    <property type="project" value="InterPro"/>
</dbReference>
<evidence type="ECO:0000313" key="5">
    <source>
        <dbReference type="EMBL" id="CAB5041992.1"/>
    </source>
</evidence>
<dbReference type="EMBL" id="CAFBMC010000057">
    <property type="protein sequence ID" value="CAB4903078.1"/>
    <property type="molecule type" value="Genomic_DNA"/>
</dbReference>
<dbReference type="Gene3D" id="3.30.470.10">
    <property type="match status" value="1"/>
</dbReference>
<dbReference type="EMBL" id="CAFBPZ010000122">
    <property type="protein sequence ID" value="CAB5041992.1"/>
    <property type="molecule type" value="Genomic_DNA"/>
</dbReference>
<accession>A0A6J7SMC6</accession>
<dbReference type="InterPro" id="IPR001544">
    <property type="entry name" value="Aminotrans_IV"/>
</dbReference>
<dbReference type="AlphaFoldDB" id="A0A6J7SMC6"/>
<dbReference type="Gene3D" id="3.20.10.10">
    <property type="entry name" value="D-amino Acid Aminotransferase, subunit A, domain 2"/>
    <property type="match status" value="1"/>
</dbReference>
<dbReference type="SUPFAM" id="SSF56752">
    <property type="entry name" value="D-aminoacid aminotransferase-like PLP-dependent enzymes"/>
    <property type="match status" value="1"/>
</dbReference>
<name>A0A6J7SMC6_9ZZZZ</name>
<evidence type="ECO:0000313" key="4">
    <source>
        <dbReference type="EMBL" id="CAB4903078.1"/>
    </source>
</evidence>
<reference evidence="5" key="1">
    <citation type="submission" date="2020-05" db="EMBL/GenBank/DDBJ databases">
        <authorList>
            <person name="Chiriac C."/>
            <person name="Salcher M."/>
            <person name="Ghai R."/>
            <person name="Kavagutti S V."/>
        </authorList>
    </citation>
    <scope>NUCLEOTIDE SEQUENCE</scope>
</reference>
<comment type="similarity">
    <text evidence="2">Belongs to the class-IV pyridoxal-phosphate-dependent aminotransferase family.</text>
</comment>
<dbReference type="InterPro" id="IPR050571">
    <property type="entry name" value="Class-IV_PLP-Dep_Aminotrnsfr"/>
</dbReference>
<dbReference type="InterPro" id="IPR036038">
    <property type="entry name" value="Aminotransferase-like"/>
</dbReference>
<keyword evidence="3" id="KW-0663">Pyridoxal phosphate</keyword>
<dbReference type="InterPro" id="IPR043132">
    <property type="entry name" value="BCAT-like_C"/>
</dbReference>
<dbReference type="InterPro" id="IPR018300">
    <property type="entry name" value="Aminotrans_IV_CS"/>
</dbReference>
<evidence type="ECO:0000256" key="2">
    <source>
        <dbReference type="ARBA" id="ARBA00009320"/>
    </source>
</evidence>
<dbReference type="Pfam" id="PF01063">
    <property type="entry name" value="Aminotran_4"/>
    <property type="match status" value="1"/>
</dbReference>
<dbReference type="PANTHER" id="PTHR42743:SF11">
    <property type="entry name" value="AMINODEOXYCHORISMATE LYASE"/>
    <property type="match status" value="1"/>
</dbReference>
<organism evidence="5">
    <name type="scientific">freshwater metagenome</name>
    <dbReference type="NCBI Taxonomy" id="449393"/>
    <lineage>
        <taxon>unclassified sequences</taxon>
        <taxon>metagenomes</taxon>
        <taxon>ecological metagenomes</taxon>
    </lineage>
</organism>
<protein>
    <submittedName>
        <fullName evidence="5">Unannotated protein</fullName>
    </submittedName>
</protein>
<dbReference type="PROSITE" id="PS00770">
    <property type="entry name" value="AA_TRANSFER_CLASS_4"/>
    <property type="match status" value="1"/>
</dbReference>
<dbReference type="PANTHER" id="PTHR42743">
    <property type="entry name" value="AMINO-ACID AMINOTRANSFERASE"/>
    <property type="match status" value="1"/>
</dbReference>
<gene>
    <name evidence="4" type="ORF">UFOPK3495_01079</name>
    <name evidence="5" type="ORF">UFOPK4237_01433</name>
</gene>
<dbReference type="GO" id="GO:0008652">
    <property type="term" value="P:amino acid biosynthetic process"/>
    <property type="evidence" value="ECO:0007669"/>
    <property type="project" value="UniProtKB-ARBA"/>
</dbReference>
<sequence>MIWFGNRNGGSLIGNEVNSINPADRGFTVGEGVFETVVVREGQPFALERHLARLVNSARILRLAEPDLTVIRAAVQSAVAANVKVIGDLGRLRITYTAGQLDQIPTLMVTCTAQAPWPDNTSAITVPWIRNERSSISGAKSTSYAENVVALAAARDAGAAEALFANSVGNLCEGTTSNVFLVLDGEVLTPTLSSGCLAGVTRELVIEWFNVKEVDLPFDALFDAQEIFLTSSTRGIHPVVRIDQRHLDIGTITAQLRAQFAALAAQNVNP</sequence>
<dbReference type="GO" id="GO:0005829">
    <property type="term" value="C:cytosol"/>
    <property type="evidence" value="ECO:0007669"/>
    <property type="project" value="TreeGrafter"/>
</dbReference>
<evidence type="ECO:0000256" key="3">
    <source>
        <dbReference type="ARBA" id="ARBA00022898"/>
    </source>
</evidence>
<comment type="cofactor">
    <cofactor evidence="1">
        <name>pyridoxal 5'-phosphate</name>
        <dbReference type="ChEBI" id="CHEBI:597326"/>
    </cofactor>
</comment>
<dbReference type="InterPro" id="IPR043131">
    <property type="entry name" value="BCAT-like_N"/>
</dbReference>
<dbReference type="GO" id="GO:0046394">
    <property type="term" value="P:carboxylic acid biosynthetic process"/>
    <property type="evidence" value="ECO:0007669"/>
    <property type="project" value="UniProtKB-ARBA"/>
</dbReference>
<evidence type="ECO:0000256" key="1">
    <source>
        <dbReference type="ARBA" id="ARBA00001933"/>
    </source>
</evidence>
<dbReference type="FunFam" id="3.20.10.10:FF:000002">
    <property type="entry name" value="D-alanine aminotransferase"/>
    <property type="match status" value="1"/>
</dbReference>
<proteinExistence type="inferred from homology"/>